<dbReference type="GO" id="GO:0008236">
    <property type="term" value="F:serine-type peptidase activity"/>
    <property type="evidence" value="ECO:0007669"/>
    <property type="project" value="InterPro"/>
</dbReference>
<protein>
    <recommendedName>
        <fullName evidence="1">PDZ domain-containing protein</fullName>
    </recommendedName>
</protein>
<dbReference type="PANTHER" id="PTHR32060">
    <property type="entry name" value="TAIL-SPECIFIC PROTEASE"/>
    <property type="match status" value="1"/>
</dbReference>
<dbReference type="GO" id="GO:0007165">
    <property type="term" value="P:signal transduction"/>
    <property type="evidence" value="ECO:0007669"/>
    <property type="project" value="TreeGrafter"/>
</dbReference>
<dbReference type="AlphaFoldDB" id="A0A1G2R656"/>
<proteinExistence type="predicted"/>
<dbReference type="SUPFAM" id="SSF52096">
    <property type="entry name" value="ClpP/crotonase"/>
    <property type="match status" value="1"/>
</dbReference>
<dbReference type="PANTHER" id="PTHR32060:SF30">
    <property type="entry name" value="CARBOXY-TERMINAL PROCESSING PROTEASE CTPA"/>
    <property type="match status" value="1"/>
</dbReference>
<reference evidence="2 3" key="1">
    <citation type="journal article" date="2016" name="Nat. Commun.">
        <title>Thousands of microbial genomes shed light on interconnected biogeochemical processes in an aquifer system.</title>
        <authorList>
            <person name="Anantharaman K."/>
            <person name="Brown C.T."/>
            <person name="Hug L.A."/>
            <person name="Sharon I."/>
            <person name="Castelle C.J."/>
            <person name="Probst A.J."/>
            <person name="Thomas B.C."/>
            <person name="Singh A."/>
            <person name="Wilkins M.J."/>
            <person name="Karaoz U."/>
            <person name="Brodie E.L."/>
            <person name="Williams K.H."/>
            <person name="Hubbard S.S."/>
            <person name="Banfield J.F."/>
        </authorList>
    </citation>
    <scope>NUCLEOTIDE SEQUENCE [LARGE SCALE GENOMIC DNA]</scope>
</reference>
<dbReference type="Gene3D" id="2.30.42.10">
    <property type="match status" value="1"/>
</dbReference>
<evidence type="ECO:0000313" key="2">
    <source>
        <dbReference type="EMBL" id="OHA68303.1"/>
    </source>
</evidence>
<feature type="domain" description="PDZ" evidence="1">
    <location>
        <begin position="189"/>
        <end position="233"/>
    </location>
</feature>
<dbReference type="SMART" id="SM00228">
    <property type="entry name" value="PDZ"/>
    <property type="match status" value="1"/>
</dbReference>
<dbReference type="SMART" id="SM00245">
    <property type="entry name" value="TSPc"/>
    <property type="match status" value="1"/>
</dbReference>
<dbReference type="PROSITE" id="PS50106">
    <property type="entry name" value="PDZ"/>
    <property type="match status" value="1"/>
</dbReference>
<dbReference type="GO" id="GO:0004175">
    <property type="term" value="F:endopeptidase activity"/>
    <property type="evidence" value="ECO:0007669"/>
    <property type="project" value="TreeGrafter"/>
</dbReference>
<dbReference type="InterPro" id="IPR036034">
    <property type="entry name" value="PDZ_sf"/>
</dbReference>
<dbReference type="Gene3D" id="3.90.226.10">
    <property type="entry name" value="2-enoyl-CoA Hydratase, Chain A, domain 1"/>
    <property type="match status" value="1"/>
</dbReference>
<name>A0A1G2R656_9BACT</name>
<dbReference type="Pfam" id="PF13180">
    <property type="entry name" value="PDZ_2"/>
    <property type="match status" value="1"/>
</dbReference>
<dbReference type="InterPro" id="IPR001478">
    <property type="entry name" value="PDZ"/>
</dbReference>
<evidence type="ECO:0000259" key="1">
    <source>
        <dbReference type="PROSITE" id="PS50106"/>
    </source>
</evidence>
<dbReference type="CDD" id="cd06567">
    <property type="entry name" value="Peptidase_S41"/>
    <property type="match status" value="1"/>
</dbReference>
<dbReference type="InterPro" id="IPR005151">
    <property type="entry name" value="Tail-specific_protease"/>
</dbReference>
<sequence>MQKLVLAALAIALGLGFFFVAGQPFGKKENPTLSLAEPLCGQFNPSDIDFSVLNDIRDIIMQYSVFYAKNRPDQAQVLNRSLPVIFGTFGVPEEEIPAWAWDMVKEASRKGIEADFAVIQRIYERLRDDPEYQQLPAYNRLNSPTFARQFFDSAITGIVKRGLVDPFAAYMDPEAYQSGDDMVSGKYSGVGIRHDVRENKFIVTKVFPGEPAEKAGVRPGDELLAVDGKFVAGCSSRAFGMKVRGKPGTAVVLRVRRMNGGEEDIKIIRDTIRTPSVLSCPGVFLPQDRGKSDKDLAIDCPLLGKKGEQIKDIAYVKVKIFSAEMPKDLMAVLFGLDPKKYKGIIIDLRGNPGGSVRALGEALDYFFEDIVFKTTEYYNGAKEELRHERYNIAVDASLIVLVGPDPNETGPQNNSYSAAEAFAGIMQDLRRAVIIGEQRTGGKGTTNLEIPIRDGKSGALYLAIGLWYTPSGRSVQGEDLDGDGYEDTGGITPDIVVRWSDEDYAKRNQDATWDPILQRAIDEFAR</sequence>
<dbReference type="EMBL" id="MHTX01000019">
    <property type="protein sequence ID" value="OHA68303.1"/>
    <property type="molecule type" value="Genomic_DNA"/>
</dbReference>
<evidence type="ECO:0000313" key="3">
    <source>
        <dbReference type="Proteomes" id="UP000179258"/>
    </source>
</evidence>
<dbReference type="SUPFAM" id="SSF50156">
    <property type="entry name" value="PDZ domain-like"/>
    <property type="match status" value="1"/>
</dbReference>
<dbReference type="Proteomes" id="UP000179258">
    <property type="component" value="Unassembled WGS sequence"/>
</dbReference>
<dbReference type="Pfam" id="PF03572">
    <property type="entry name" value="Peptidase_S41"/>
    <property type="match status" value="1"/>
</dbReference>
<organism evidence="2 3">
    <name type="scientific">Candidatus Wildermuthbacteria bacterium RIFCSPHIGHO2_02_FULL_47_17</name>
    <dbReference type="NCBI Taxonomy" id="1802452"/>
    <lineage>
        <taxon>Bacteria</taxon>
        <taxon>Candidatus Wildermuthiibacteriota</taxon>
    </lineage>
</organism>
<dbReference type="GO" id="GO:0030288">
    <property type="term" value="C:outer membrane-bounded periplasmic space"/>
    <property type="evidence" value="ECO:0007669"/>
    <property type="project" value="TreeGrafter"/>
</dbReference>
<dbReference type="GO" id="GO:0006508">
    <property type="term" value="P:proteolysis"/>
    <property type="evidence" value="ECO:0007669"/>
    <property type="project" value="InterPro"/>
</dbReference>
<comment type="caution">
    <text evidence="2">The sequence shown here is derived from an EMBL/GenBank/DDBJ whole genome shotgun (WGS) entry which is preliminary data.</text>
</comment>
<dbReference type="CDD" id="cd06782">
    <property type="entry name" value="cpPDZ_CPP-like"/>
    <property type="match status" value="1"/>
</dbReference>
<gene>
    <name evidence="2" type="ORF">A3D59_04045</name>
</gene>
<accession>A0A1G2R656</accession>
<dbReference type="InterPro" id="IPR029045">
    <property type="entry name" value="ClpP/crotonase-like_dom_sf"/>
</dbReference>